<evidence type="ECO:0000313" key="1">
    <source>
        <dbReference type="EMBL" id="NMU24859.1"/>
    </source>
</evidence>
<dbReference type="Proteomes" id="UP000555836">
    <property type="component" value="Unassembled WGS sequence"/>
</dbReference>
<dbReference type="Gene3D" id="2.180.10.10">
    <property type="entry name" value="RHS repeat-associated core"/>
    <property type="match status" value="1"/>
</dbReference>
<dbReference type="InterPro" id="IPR006530">
    <property type="entry name" value="YD"/>
</dbReference>
<gene>
    <name evidence="1" type="ORF">HKB21_04415</name>
</gene>
<dbReference type="EMBL" id="JABCLD010000590">
    <property type="protein sequence ID" value="NMU24859.1"/>
    <property type="molecule type" value="Genomic_DNA"/>
</dbReference>
<feature type="non-terminal residue" evidence="1">
    <location>
        <position position="1"/>
    </location>
</feature>
<evidence type="ECO:0000313" key="2">
    <source>
        <dbReference type="Proteomes" id="UP000555836"/>
    </source>
</evidence>
<sequence>VSYNADGSVSVTNALGHVQRYTYSRHNGMLKPDVVEGAPCTGFVGGKETYVYDSKGLVSSITDRAGQKRTFTHNDRGLETTQIDQDG</sequence>
<protein>
    <submittedName>
        <fullName evidence="1">RHS repeat protein</fullName>
    </submittedName>
</protein>
<reference evidence="1 2" key="1">
    <citation type="submission" date="2020-04" db="EMBL/GenBank/DDBJ databases">
        <title>Whole-genome sequencing of Vibrio spp. from China reveals different genetic environments of blaCTX-M-14 among diverse lineages.</title>
        <authorList>
            <person name="Zheng Z."/>
            <person name="Ye L."/>
            <person name="Chen S."/>
        </authorList>
    </citation>
    <scope>NUCLEOTIDE SEQUENCE [LARGE SCALE GENOMIC DNA]</scope>
    <source>
        <strain evidence="1 2">Vb0574</strain>
    </source>
</reference>
<proteinExistence type="predicted"/>
<organism evidence="1 2">
    <name type="scientific">Vibrio parahaemolyticus</name>
    <dbReference type="NCBI Taxonomy" id="670"/>
    <lineage>
        <taxon>Bacteria</taxon>
        <taxon>Pseudomonadati</taxon>
        <taxon>Pseudomonadota</taxon>
        <taxon>Gammaproteobacteria</taxon>
        <taxon>Vibrionales</taxon>
        <taxon>Vibrionaceae</taxon>
        <taxon>Vibrio</taxon>
    </lineage>
</organism>
<dbReference type="Pfam" id="PF05593">
    <property type="entry name" value="RHS_repeat"/>
    <property type="match status" value="1"/>
</dbReference>
<feature type="non-terminal residue" evidence="1">
    <location>
        <position position="87"/>
    </location>
</feature>
<dbReference type="AlphaFoldDB" id="A0A7Y0X4S1"/>
<accession>A0A7Y0X4S1</accession>
<dbReference type="NCBIfam" id="TIGR01643">
    <property type="entry name" value="YD_repeat_2x"/>
    <property type="match status" value="1"/>
</dbReference>
<name>A0A7Y0X4S1_VIBPH</name>
<dbReference type="InterPro" id="IPR031325">
    <property type="entry name" value="RHS_repeat"/>
</dbReference>
<comment type="caution">
    <text evidence="1">The sequence shown here is derived from an EMBL/GenBank/DDBJ whole genome shotgun (WGS) entry which is preliminary data.</text>
</comment>